<dbReference type="InterPro" id="IPR018050">
    <property type="entry name" value="Pmannose_isomerase-type1_CS"/>
</dbReference>
<evidence type="ECO:0000256" key="4">
    <source>
        <dbReference type="ARBA" id="ARBA00022723"/>
    </source>
</evidence>
<feature type="binding site" evidence="8">
    <location>
        <position position="101"/>
    </location>
    <ligand>
        <name>Zn(2+)</name>
        <dbReference type="ChEBI" id="CHEBI:29105"/>
    </ligand>
</feature>
<accession>A0A5B8VBD0</accession>
<keyword evidence="4 8" id="KW-0479">Metal-binding</keyword>
<dbReference type="Pfam" id="PF20511">
    <property type="entry name" value="PMI_typeI_cat"/>
    <property type="match status" value="1"/>
</dbReference>
<dbReference type="PANTHER" id="PTHR10309">
    <property type="entry name" value="MANNOSE-6-PHOSPHATE ISOMERASE"/>
    <property type="match status" value="1"/>
</dbReference>
<dbReference type="InterPro" id="IPR046457">
    <property type="entry name" value="PMI_typeI_cat"/>
</dbReference>
<evidence type="ECO:0000256" key="1">
    <source>
        <dbReference type="ARBA" id="ARBA00000757"/>
    </source>
</evidence>
<feature type="binding site" evidence="8">
    <location>
        <position position="103"/>
    </location>
    <ligand>
        <name>Zn(2+)</name>
        <dbReference type="ChEBI" id="CHEBI:29105"/>
    </ligand>
</feature>
<evidence type="ECO:0000256" key="8">
    <source>
        <dbReference type="PIRSR" id="PIRSR001480-2"/>
    </source>
</evidence>
<dbReference type="AlphaFoldDB" id="A0A5B8VBD0"/>
<evidence type="ECO:0000259" key="9">
    <source>
        <dbReference type="Pfam" id="PF20511"/>
    </source>
</evidence>
<keyword evidence="11" id="KW-1185">Reference proteome</keyword>
<dbReference type="GO" id="GO:0009298">
    <property type="term" value="P:GDP-mannose biosynthetic process"/>
    <property type="evidence" value="ECO:0007669"/>
    <property type="project" value="InterPro"/>
</dbReference>
<dbReference type="Gene3D" id="2.60.120.10">
    <property type="entry name" value="Jelly Rolls"/>
    <property type="match status" value="2"/>
</dbReference>
<evidence type="ECO:0000256" key="5">
    <source>
        <dbReference type="ARBA" id="ARBA00022833"/>
    </source>
</evidence>
<comment type="cofactor">
    <cofactor evidence="8">
        <name>Zn(2+)</name>
        <dbReference type="ChEBI" id="CHEBI:29105"/>
    </cofactor>
    <text evidence="8">Binds 1 zinc ion per subunit.</text>
</comment>
<dbReference type="RefSeq" id="WP_147190892.1">
    <property type="nucleotide sequence ID" value="NZ_CP042435.1"/>
</dbReference>
<dbReference type="Proteomes" id="UP000321533">
    <property type="component" value="Chromosome"/>
</dbReference>
<evidence type="ECO:0000256" key="3">
    <source>
        <dbReference type="ARBA" id="ARBA00011956"/>
    </source>
</evidence>
<evidence type="ECO:0000313" key="10">
    <source>
        <dbReference type="EMBL" id="QEC68652.1"/>
    </source>
</evidence>
<dbReference type="OrthoDB" id="9808275at2"/>
<dbReference type="EC" id="5.3.1.8" evidence="3"/>
<reference evidence="10 11" key="1">
    <citation type="journal article" date="2016" name="Int. J. Syst. Evol. Microbiol.">
        <title>Panacibacter ginsenosidivorans gen. nov., sp. nov., with ginsenoside converting activity isolated from soil of a ginseng field.</title>
        <authorList>
            <person name="Siddiqi M.Z."/>
            <person name="Muhammad Shafi S."/>
            <person name="Choi K.D."/>
            <person name="Im W.T."/>
        </authorList>
    </citation>
    <scope>NUCLEOTIDE SEQUENCE [LARGE SCALE GENOMIC DNA]</scope>
    <source>
        <strain evidence="10 11">Gsoil1550</strain>
    </source>
</reference>
<dbReference type="PANTHER" id="PTHR10309:SF0">
    <property type="entry name" value="MANNOSE-6-PHOSPHATE ISOMERASE"/>
    <property type="match status" value="1"/>
</dbReference>
<dbReference type="InterPro" id="IPR011051">
    <property type="entry name" value="RmlC_Cupin_sf"/>
</dbReference>
<dbReference type="GO" id="GO:0005975">
    <property type="term" value="P:carbohydrate metabolic process"/>
    <property type="evidence" value="ECO:0007669"/>
    <property type="project" value="InterPro"/>
</dbReference>
<dbReference type="Gene3D" id="1.10.441.10">
    <property type="entry name" value="Phosphomannose Isomerase, domain 2"/>
    <property type="match status" value="1"/>
</dbReference>
<sequence>MLQDKIFKLKGKVQHYAWGGYDYIPQWLGIANAEHIPYAEYWMGAHPSAPSVIVTQNGALSLNQLVHDHHAEFIGEKVFEQFGELPYLFKILDVKDMLSIQVHPTKAAAAAGFEAEEAAGIKLDSAFRNYKDRNHKPEVMIALSEFWLLHGFREKDALKNVLQTVPEFQPLVSIYGDGNYKTLSEHGMYMQQEEVNAMLVPLIKREIQRKQNGELTKNDPGWWVSKLYEGKEEWGNIDRGVFSIYFFNIVEVHPGEAVFQGAGVPHAYLEGQNVELMANSDNVLRGGLTPKHVDVGELLKHTTFEAIVPNVMKGEQKENGETNYPCPVPDFGISKIELHENGSYQNTANSLEIFVVIDGTMSIKGMVNNLSVSKGEVAVILAGETYHISTDSHVLSYKAFVP</sequence>
<feature type="binding site" evidence="8">
    <location>
        <position position="138"/>
    </location>
    <ligand>
        <name>Zn(2+)</name>
        <dbReference type="ChEBI" id="CHEBI:29105"/>
    </ligand>
</feature>
<dbReference type="InterPro" id="IPR016305">
    <property type="entry name" value="Mannose-6-P_Isomerase"/>
</dbReference>
<dbReference type="InterPro" id="IPR014710">
    <property type="entry name" value="RmlC-like_jellyroll"/>
</dbReference>
<dbReference type="PROSITE" id="PS00965">
    <property type="entry name" value="PMI_I_1"/>
    <property type="match status" value="1"/>
</dbReference>
<dbReference type="CDD" id="cd07011">
    <property type="entry name" value="cupin_PMI_type_I_N"/>
    <property type="match status" value="1"/>
</dbReference>
<evidence type="ECO:0000256" key="7">
    <source>
        <dbReference type="PIRSR" id="PIRSR001480-1"/>
    </source>
</evidence>
<keyword evidence="5 8" id="KW-0862">Zinc</keyword>
<gene>
    <name evidence="10" type="primary">manA</name>
    <name evidence="10" type="ORF">FRZ67_15545</name>
</gene>
<dbReference type="PIRSF" id="PIRSF001480">
    <property type="entry name" value="Mannose-6-phosphate_isomerase"/>
    <property type="match status" value="1"/>
</dbReference>
<dbReference type="SUPFAM" id="SSF51182">
    <property type="entry name" value="RmlC-like cupins"/>
    <property type="match status" value="1"/>
</dbReference>
<feature type="binding site" evidence="8">
    <location>
        <position position="266"/>
    </location>
    <ligand>
        <name>Zn(2+)</name>
        <dbReference type="ChEBI" id="CHEBI:29105"/>
    </ligand>
</feature>
<evidence type="ECO:0000313" key="11">
    <source>
        <dbReference type="Proteomes" id="UP000321533"/>
    </source>
</evidence>
<feature type="active site" evidence="7">
    <location>
        <position position="285"/>
    </location>
</feature>
<feature type="domain" description="Phosphomannose isomerase type I catalytic" evidence="9">
    <location>
        <begin position="6"/>
        <end position="154"/>
    </location>
</feature>
<proteinExistence type="inferred from homology"/>
<name>A0A5B8VBD0_9BACT</name>
<dbReference type="GO" id="GO:0008270">
    <property type="term" value="F:zinc ion binding"/>
    <property type="evidence" value="ECO:0007669"/>
    <property type="project" value="InterPro"/>
</dbReference>
<dbReference type="GO" id="GO:0005829">
    <property type="term" value="C:cytosol"/>
    <property type="evidence" value="ECO:0007669"/>
    <property type="project" value="TreeGrafter"/>
</dbReference>
<comment type="catalytic activity">
    <reaction evidence="1">
        <text>D-mannose 6-phosphate = D-fructose 6-phosphate</text>
        <dbReference type="Rhea" id="RHEA:12356"/>
        <dbReference type="ChEBI" id="CHEBI:58735"/>
        <dbReference type="ChEBI" id="CHEBI:61527"/>
        <dbReference type="EC" id="5.3.1.8"/>
    </reaction>
</comment>
<evidence type="ECO:0000256" key="6">
    <source>
        <dbReference type="ARBA" id="ARBA00023235"/>
    </source>
</evidence>
<dbReference type="EMBL" id="CP042435">
    <property type="protein sequence ID" value="QEC68652.1"/>
    <property type="molecule type" value="Genomic_DNA"/>
</dbReference>
<protein>
    <recommendedName>
        <fullName evidence="3">mannose-6-phosphate isomerase</fullName>
        <ecNumber evidence="3">5.3.1.8</ecNumber>
    </recommendedName>
</protein>
<comment type="similarity">
    <text evidence="2">Belongs to the mannose-6-phosphate isomerase type 1 family.</text>
</comment>
<organism evidence="10 11">
    <name type="scientific">Panacibacter ginsenosidivorans</name>
    <dbReference type="NCBI Taxonomy" id="1813871"/>
    <lineage>
        <taxon>Bacteria</taxon>
        <taxon>Pseudomonadati</taxon>
        <taxon>Bacteroidota</taxon>
        <taxon>Chitinophagia</taxon>
        <taxon>Chitinophagales</taxon>
        <taxon>Chitinophagaceae</taxon>
        <taxon>Panacibacter</taxon>
    </lineage>
</organism>
<keyword evidence="6 10" id="KW-0413">Isomerase</keyword>
<dbReference type="InterPro" id="IPR001250">
    <property type="entry name" value="Man6P_Isoase-1"/>
</dbReference>
<dbReference type="KEGG" id="pgin:FRZ67_15545"/>
<dbReference type="NCBIfam" id="TIGR00218">
    <property type="entry name" value="manA"/>
    <property type="match status" value="1"/>
</dbReference>
<evidence type="ECO:0000256" key="2">
    <source>
        <dbReference type="ARBA" id="ARBA00010772"/>
    </source>
</evidence>
<dbReference type="GO" id="GO:0004476">
    <property type="term" value="F:mannose-6-phosphate isomerase activity"/>
    <property type="evidence" value="ECO:0007669"/>
    <property type="project" value="UniProtKB-EC"/>
</dbReference>
<dbReference type="PRINTS" id="PR00714">
    <property type="entry name" value="MAN6PISMRASE"/>
</dbReference>